<evidence type="ECO:0000259" key="4">
    <source>
        <dbReference type="Pfam" id="PF00931"/>
    </source>
</evidence>
<dbReference type="FunFam" id="1.10.10.10:FF:000322">
    <property type="entry name" value="Probable disease resistance protein At1g63360"/>
    <property type="match status" value="1"/>
</dbReference>
<dbReference type="Gene3D" id="1.10.10.10">
    <property type="entry name" value="Winged helix-like DNA-binding domain superfamily/Winged helix DNA-binding domain"/>
    <property type="match status" value="1"/>
</dbReference>
<dbReference type="Gene3D" id="3.80.10.10">
    <property type="entry name" value="Ribonuclease Inhibitor"/>
    <property type="match status" value="2"/>
</dbReference>
<dbReference type="InterPro" id="IPR027417">
    <property type="entry name" value="P-loop_NTPase"/>
</dbReference>
<dbReference type="AlphaFoldDB" id="A0A811PW92"/>
<evidence type="ECO:0000313" key="7">
    <source>
        <dbReference type="Proteomes" id="UP000604825"/>
    </source>
</evidence>
<dbReference type="Pfam" id="PF23559">
    <property type="entry name" value="WHD_DRP"/>
    <property type="match status" value="1"/>
</dbReference>
<dbReference type="SUPFAM" id="SSF52058">
    <property type="entry name" value="L domain-like"/>
    <property type="match status" value="1"/>
</dbReference>
<protein>
    <submittedName>
        <fullName evidence="6">Uncharacterized protein</fullName>
    </submittedName>
</protein>
<feature type="domain" description="NB-ARC" evidence="4">
    <location>
        <begin position="289"/>
        <end position="387"/>
    </location>
</feature>
<name>A0A811PW92_9POAL</name>
<evidence type="ECO:0000256" key="1">
    <source>
        <dbReference type="ARBA" id="ARBA00022737"/>
    </source>
</evidence>
<feature type="domain" description="Disease resistance protein winged helix" evidence="5">
    <location>
        <begin position="475"/>
        <end position="544"/>
    </location>
</feature>
<dbReference type="EMBL" id="CAJGYO010000007">
    <property type="protein sequence ID" value="CAD6247838.1"/>
    <property type="molecule type" value="Genomic_DNA"/>
</dbReference>
<accession>A0A811PW92</accession>
<feature type="region of interest" description="Disordered" evidence="3">
    <location>
        <begin position="244"/>
        <end position="285"/>
    </location>
</feature>
<evidence type="ECO:0000313" key="6">
    <source>
        <dbReference type="EMBL" id="CAD6247838.1"/>
    </source>
</evidence>
<dbReference type="Gene3D" id="1.10.8.430">
    <property type="entry name" value="Helical domain of apoptotic protease-activating factors"/>
    <property type="match status" value="1"/>
</dbReference>
<dbReference type="PANTHER" id="PTHR23155:SF968">
    <property type="entry name" value="NB-ARC DOMAIN CONTAINING PROTEIN, EXPRESSED"/>
    <property type="match status" value="1"/>
</dbReference>
<comment type="caution">
    <text evidence="6">The sequence shown here is derived from an EMBL/GenBank/DDBJ whole genome shotgun (WGS) entry which is preliminary data.</text>
</comment>
<proteinExistence type="predicted"/>
<dbReference type="InterPro" id="IPR042197">
    <property type="entry name" value="Apaf_helical"/>
</dbReference>
<dbReference type="PRINTS" id="PR00364">
    <property type="entry name" value="DISEASERSIST"/>
</dbReference>
<organism evidence="6 7">
    <name type="scientific">Miscanthus lutarioriparius</name>
    <dbReference type="NCBI Taxonomy" id="422564"/>
    <lineage>
        <taxon>Eukaryota</taxon>
        <taxon>Viridiplantae</taxon>
        <taxon>Streptophyta</taxon>
        <taxon>Embryophyta</taxon>
        <taxon>Tracheophyta</taxon>
        <taxon>Spermatophyta</taxon>
        <taxon>Magnoliopsida</taxon>
        <taxon>Liliopsida</taxon>
        <taxon>Poales</taxon>
        <taxon>Poaceae</taxon>
        <taxon>PACMAD clade</taxon>
        <taxon>Panicoideae</taxon>
        <taxon>Andropogonodae</taxon>
        <taxon>Andropogoneae</taxon>
        <taxon>Saccharinae</taxon>
        <taxon>Miscanthus</taxon>
    </lineage>
</organism>
<evidence type="ECO:0000256" key="3">
    <source>
        <dbReference type="SAM" id="MobiDB-lite"/>
    </source>
</evidence>
<feature type="domain" description="NB-ARC" evidence="4">
    <location>
        <begin position="165"/>
        <end position="248"/>
    </location>
</feature>
<dbReference type="GO" id="GO:0009626">
    <property type="term" value="P:plant-type hypersensitive response"/>
    <property type="evidence" value="ECO:0007669"/>
    <property type="project" value="UniProtKB-ARBA"/>
</dbReference>
<dbReference type="OrthoDB" id="600370at2759"/>
<evidence type="ECO:0000259" key="5">
    <source>
        <dbReference type="Pfam" id="PF23559"/>
    </source>
</evidence>
<evidence type="ECO:0000256" key="2">
    <source>
        <dbReference type="ARBA" id="ARBA00022821"/>
    </source>
</evidence>
<dbReference type="InterPro" id="IPR058922">
    <property type="entry name" value="WHD_DRP"/>
</dbReference>
<dbReference type="Gene3D" id="3.40.50.300">
    <property type="entry name" value="P-loop containing nucleotide triphosphate hydrolases"/>
    <property type="match status" value="1"/>
</dbReference>
<dbReference type="GO" id="GO:0002758">
    <property type="term" value="P:innate immune response-activating signaling pathway"/>
    <property type="evidence" value="ECO:0007669"/>
    <property type="project" value="UniProtKB-ARBA"/>
</dbReference>
<dbReference type="InterPro" id="IPR044974">
    <property type="entry name" value="Disease_R_plants"/>
</dbReference>
<keyword evidence="7" id="KW-1185">Reference proteome</keyword>
<gene>
    <name evidence="6" type="ORF">NCGR_LOCUS32014</name>
</gene>
<sequence>MASDPQYPNLPSDKDETIFSGKTLKRNARPSSAACSASSATPLTPGGLGSERVTNWAVDVRAAAYEAEDALEEADLLARRRALRRGYSGLLAWCADLAALHSFGQKIRRVRSRIREISDGAVAYGIANLGEASISVSPQDIDVTTPCDLRWAGGHDSWVVGFHKERNEIIKELIDTKTLQICVVSIVGMGGSGKSTLAKKIYNFFHSQQHFQAFCWLVVSQKYTFLDLIKDVAKRIIDIKSEKNREERNKDGEGTSKDGEGTSKNGKGTGKDGERTSKDGKENNQLTIEALEKMDEEEISELLRKELAHRRFLVVLDDVWRCNSYSEINRIISLFPDVNNGSRIMLTTRDLSVAKHVSKRNSIHQMKLLDEGHSWELLEKKAFQQNQNFSPSDRSQLTPIGKKLAVKCNGLPIALVVLGGYLSRNLDYDIWLRLVDNLDWEARKDDEPVWDILARSYNDLPNHHLKSCFLYLASFPEDHVIRVNKLSKLWIAEGFVPERHNRTMEDTAREYTNELAHRCMIQVVDRSKVDGSIKSVILHDILRDWGIKEASREGFFNIWCNTTVPVVYSDSMPSYRIAFHNFSGCSQIVASMPKLRTLWLSGSLSNALGLCSLTFLRVLDLYGIKDLKRLLFWHIHLTDVYCWAAPEVRCLLQLQTLHFSGVCSLDDIKKYQISKYRRAARASNKSSKKANDREWTLLIEALPEMKQLVFLHLESWYSVSGKREKAMFPKRLITVLSGHNCLCVLELSGQLHWSLPISHFAMLPCNLKKLKLVGSRLREDPMPVLGKLLNLVVLTLEYGAYQGKTMTCTADGFRRLQYLTFNEVYDVRHWNIEAGTFPSLIQLNLISSFREMTLPPLGLVHVKSLQELHLRHWDSKYVSLQNIEKLRGIGCKVNIKMPKLDIY</sequence>
<dbReference type="GO" id="GO:0042742">
    <property type="term" value="P:defense response to bacterium"/>
    <property type="evidence" value="ECO:0007669"/>
    <property type="project" value="UniProtKB-ARBA"/>
</dbReference>
<dbReference type="InterPro" id="IPR036388">
    <property type="entry name" value="WH-like_DNA-bd_sf"/>
</dbReference>
<dbReference type="Pfam" id="PF00931">
    <property type="entry name" value="NB-ARC"/>
    <property type="match status" value="2"/>
</dbReference>
<feature type="compositionally biased region" description="Basic and acidic residues" evidence="3">
    <location>
        <begin position="244"/>
        <end position="261"/>
    </location>
</feature>
<keyword evidence="1" id="KW-0677">Repeat</keyword>
<feature type="compositionally biased region" description="Basic and acidic residues" evidence="3">
    <location>
        <begin position="269"/>
        <end position="282"/>
    </location>
</feature>
<dbReference type="SUPFAM" id="SSF52540">
    <property type="entry name" value="P-loop containing nucleoside triphosphate hydrolases"/>
    <property type="match status" value="1"/>
</dbReference>
<reference evidence="6" key="1">
    <citation type="submission" date="2020-10" db="EMBL/GenBank/DDBJ databases">
        <authorList>
            <person name="Han B."/>
            <person name="Lu T."/>
            <person name="Zhao Q."/>
            <person name="Huang X."/>
            <person name="Zhao Y."/>
        </authorList>
    </citation>
    <scope>NUCLEOTIDE SEQUENCE</scope>
</reference>
<keyword evidence="2" id="KW-0611">Plant defense</keyword>
<dbReference type="InterPro" id="IPR032675">
    <property type="entry name" value="LRR_dom_sf"/>
</dbReference>
<dbReference type="PANTHER" id="PTHR23155">
    <property type="entry name" value="DISEASE RESISTANCE PROTEIN RP"/>
    <property type="match status" value="1"/>
</dbReference>
<dbReference type="InterPro" id="IPR002182">
    <property type="entry name" value="NB-ARC"/>
</dbReference>
<dbReference type="Proteomes" id="UP000604825">
    <property type="component" value="Unassembled WGS sequence"/>
</dbReference>
<dbReference type="GO" id="GO:0043531">
    <property type="term" value="F:ADP binding"/>
    <property type="evidence" value="ECO:0007669"/>
    <property type="project" value="InterPro"/>
</dbReference>